<sequence length="96" mass="10945">MNMGFLPTKKYFLLFLIICASLVSTSSAGRRSKFISVKISNDELLGSSNEEISSNKDDINDEVTIHERLLRVNTHDYGRYNPSPSLHRPRHKLIPN</sequence>
<feature type="compositionally biased region" description="Basic residues" evidence="1">
    <location>
        <begin position="87"/>
        <end position="96"/>
    </location>
</feature>
<gene>
    <name evidence="3" type="ORF">RND81_14G250200</name>
</gene>
<dbReference type="PANTHER" id="PTHR35290">
    <property type="entry name" value="PROTEIN CASPARIAN STRIP INTEGRITY FACTOR 1-RELATED"/>
    <property type="match status" value="1"/>
</dbReference>
<comment type="caution">
    <text evidence="3">The sequence shown here is derived from an EMBL/GenBank/DDBJ whole genome shotgun (WGS) entry which is preliminary data.</text>
</comment>
<feature type="chain" id="PRO_5043463654" evidence="2">
    <location>
        <begin position="29"/>
        <end position="96"/>
    </location>
</feature>
<evidence type="ECO:0000313" key="4">
    <source>
        <dbReference type="Proteomes" id="UP001443914"/>
    </source>
</evidence>
<dbReference type="InterPro" id="IPR038974">
    <property type="entry name" value="CIF1/2"/>
</dbReference>
<dbReference type="Proteomes" id="UP001443914">
    <property type="component" value="Unassembled WGS sequence"/>
</dbReference>
<feature type="region of interest" description="Disordered" evidence="1">
    <location>
        <begin position="76"/>
        <end position="96"/>
    </location>
</feature>
<keyword evidence="4" id="KW-1185">Reference proteome</keyword>
<organism evidence="3 4">
    <name type="scientific">Saponaria officinalis</name>
    <name type="common">Common soapwort</name>
    <name type="synonym">Lychnis saponaria</name>
    <dbReference type="NCBI Taxonomy" id="3572"/>
    <lineage>
        <taxon>Eukaryota</taxon>
        <taxon>Viridiplantae</taxon>
        <taxon>Streptophyta</taxon>
        <taxon>Embryophyta</taxon>
        <taxon>Tracheophyta</taxon>
        <taxon>Spermatophyta</taxon>
        <taxon>Magnoliopsida</taxon>
        <taxon>eudicotyledons</taxon>
        <taxon>Gunneridae</taxon>
        <taxon>Pentapetalae</taxon>
        <taxon>Caryophyllales</taxon>
        <taxon>Caryophyllaceae</taxon>
        <taxon>Caryophylleae</taxon>
        <taxon>Saponaria</taxon>
    </lineage>
</organism>
<keyword evidence="2" id="KW-0732">Signal</keyword>
<evidence type="ECO:0000256" key="2">
    <source>
        <dbReference type="SAM" id="SignalP"/>
    </source>
</evidence>
<dbReference type="PANTHER" id="PTHR35290:SF2">
    <property type="entry name" value="PROTEIN CASPARIAN STRIP INTEGRITY FACTOR 1"/>
    <property type="match status" value="1"/>
</dbReference>
<evidence type="ECO:0000256" key="1">
    <source>
        <dbReference type="SAM" id="MobiDB-lite"/>
    </source>
</evidence>
<reference evidence="3" key="1">
    <citation type="submission" date="2024-03" db="EMBL/GenBank/DDBJ databases">
        <title>WGS assembly of Saponaria officinalis var. Norfolk2.</title>
        <authorList>
            <person name="Jenkins J."/>
            <person name="Shu S."/>
            <person name="Grimwood J."/>
            <person name="Barry K."/>
            <person name="Goodstein D."/>
            <person name="Schmutz J."/>
            <person name="Leebens-Mack J."/>
            <person name="Osbourn A."/>
        </authorList>
    </citation>
    <scope>NUCLEOTIDE SEQUENCE [LARGE SCALE GENOMIC DNA]</scope>
    <source>
        <strain evidence="3">JIC</strain>
    </source>
</reference>
<proteinExistence type="predicted"/>
<accession>A0AAW1GTL5</accession>
<dbReference type="EMBL" id="JBDFQZ010000014">
    <property type="protein sequence ID" value="KAK9667349.1"/>
    <property type="molecule type" value="Genomic_DNA"/>
</dbReference>
<protein>
    <submittedName>
        <fullName evidence="3">Uncharacterized protein</fullName>
    </submittedName>
</protein>
<dbReference type="AlphaFoldDB" id="A0AAW1GTL5"/>
<evidence type="ECO:0000313" key="3">
    <source>
        <dbReference type="EMBL" id="KAK9667349.1"/>
    </source>
</evidence>
<name>A0AAW1GTL5_SAPOF</name>
<feature type="signal peptide" evidence="2">
    <location>
        <begin position="1"/>
        <end position="28"/>
    </location>
</feature>